<comment type="caution">
    <text evidence="2">The sequence shown here is derived from an EMBL/GenBank/DDBJ whole genome shotgun (WGS) entry which is preliminary data.</text>
</comment>
<dbReference type="PANTHER" id="PTHR11614">
    <property type="entry name" value="PHOSPHOLIPASE-RELATED"/>
    <property type="match status" value="1"/>
</dbReference>
<dbReference type="EMBL" id="QOVW01000086">
    <property type="protein sequence ID" value="RDB35426.1"/>
    <property type="molecule type" value="Genomic_DNA"/>
</dbReference>
<dbReference type="AlphaFoldDB" id="A0A369KW74"/>
<dbReference type="Gene3D" id="3.40.50.1820">
    <property type="entry name" value="alpha/beta hydrolase"/>
    <property type="match status" value="1"/>
</dbReference>
<gene>
    <name evidence="2" type="ORF">DCC88_10250</name>
</gene>
<dbReference type="InterPro" id="IPR022742">
    <property type="entry name" value="Hydrolase_4"/>
</dbReference>
<dbReference type="InterPro" id="IPR051044">
    <property type="entry name" value="MAG_DAG_Lipase"/>
</dbReference>
<protein>
    <submittedName>
        <fullName evidence="2">Alpha/beta fold hydrolase</fullName>
    </submittedName>
</protein>
<accession>A0A369KW74</accession>
<name>A0A369KW74_9BACT</name>
<evidence type="ECO:0000259" key="1">
    <source>
        <dbReference type="Pfam" id="PF12146"/>
    </source>
</evidence>
<organism evidence="2 3">
    <name type="scientific">Spirobacillus cienkowskii</name>
    <dbReference type="NCBI Taxonomy" id="495820"/>
    <lineage>
        <taxon>Bacteria</taxon>
        <taxon>Pseudomonadati</taxon>
        <taxon>Bdellovibrionota</taxon>
        <taxon>Oligoflexia</taxon>
        <taxon>Silvanigrellales</taxon>
        <taxon>Spirobacillus</taxon>
    </lineage>
</organism>
<feature type="domain" description="Serine aminopeptidase S33" evidence="1">
    <location>
        <begin position="86"/>
        <end position="311"/>
    </location>
</feature>
<keyword evidence="2" id="KW-0378">Hydrolase</keyword>
<sequence length="355" mass="40044">MNGYNLNQVMLILFFNLERHYMYAIETWVAARLNKIQWAKFEGSGRRYFTTNKLHDVSVTFYEIPLSTGPSTAFLSVPRGIASAQNSLVILMHGFGDDCSYPLLHWTKLLNANGLSVLSFDWDGHGVSSSSILDFQQATRSLPLLIYRLFGEEGGSGLSAKRAGPSCFLMGFSMGASYALIASTRHDVAKNIDGVIAVSPALNISSSTKSTGELINNLYPSAWFKDFVNKFEYYGLDGIFPATGSLARKSFPLRMRTAIDYVDQVKRFVNETFVKRRILREVKVPVLWMHGMRDRIAPYSSAASLMMEIPSAFFAHNDEKRGHVRMAFSDQIPKYCSTFIRQCYESKENITNFNR</sequence>
<evidence type="ECO:0000313" key="2">
    <source>
        <dbReference type="EMBL" id="RDB35426.1"/>
    </source>
</evidence>
<evidence type="ECO:0000313" key="3">
    <source>
        <dbReference type="Proteomes" id="UP000253934"/>
    </source>
</evidence>
<dbReference type="Proteomes" id="UP000253934">
    <property type="component" value="Unassembled WGS sequence"/>
</dbReference>
<keyword evidence="3" id="KW-1185">Reference proteome</keyword>
<dbReference type="GO" id="GO:0016787">
    <property type="term" value="F:hydrolase activity"/>
    <property type="evidence" value="ECO:0007669"/>
    <property type="project" value="UniProtKB-KW"/>
</dbReference>
<dbReference type="SUPFAM" id="SSF53474">
    <property type="entry name" value="alpha/beta-Hydrolases"/>
    <property type="match status" value="1"/>
</dbReference>
<proteinExistence type="predicted"/>
<dbReference type="InterPro" id="IPR029058">
    <property type="entry name" value="AB_hydrolase_fold"/>
</dbReference>
<reference evidence="2" key="1">
    <citation type="submission" date="2018-04" db="EMBL/GenBank/DDBJ databases">
        <title>Draft genome sequence of the Candidatus Spirobacillus cienkowskii, a pathogen of freshwater Daphnia species, reconstructed from hemolymph metagenomic reads.</title>
        <authorList>
            <person name="Bresciani L."/>
            <person name="Lemos L.N."/>
            <person name="Wale N."/>
            <person name="Lin J.Y."/>
            <person name="Fernandes G.R."/>
            <person name="Duffy M.A."/>
            <person name="Rodrigues J.M."/>
        </authorList>
    </citation>
    <scope>NUCLEOTIDE SEQUENCE [LARGE SCALE GENOMIC DNA]</scope>
    <source>
        <strain evidence="2">Binning01</strain>
    </source>
</reference>
<dbReference type="Pfam" id="PF12146">
    <property type="entry name" value="Hydrolase_4"/>
    <property type="match status" value="1"/>
</dbReference>